<dbReference type="KEGG" id="nsy:104248721"/>
<proteinExistence type="predicted"/>
<evidence type="ECO:0000313" key="2">
    <source>
        <dbReference type="Proteomes" id="UP000189701"/>
    </source>
</evidence>
<protein>
    <submittedName>
        <fullName evidence="3">Uncharacterized protein LOC104248721</fullName>
    </submittedName>
</protein>
<dbReference type="RefSeq" id="XP_009803328.1">
    <property type="nucleotide sequence ID" value="XM_009805026.1"/>
</dbReference>
<evidence type="ECO:0000259" key="1">
    <source>
        <dbReference type="Pfam" id="PF14214"/>
    </source>
</evidence>
<evidence type="ECO:0000313" key="3">
    <source>
        <dbReference type="RefSeq" id="XP_009803328.1"/>
    </source>
</evidence>
<sequence length="581" mass="67792">MASSDILRQSIVQNQMNIRKINPYCIFLKSLIHIPELSNFYIALRCGSGLDQRVYNLPTVSEVAALWLEQEMSNNSFTPHIRIYTHSNKNQLVNYYYGCSDPLQYPLLFPYGQNGWHCGIPKIVQPRIKLRKRAYYETEQLPSVSNMCSIDGLLDMEADVLQKGKRKRNNVSCREYYCYKLQMRDNEENGVLHSGRLFQQYSVDEFIKVETQRLDFASFNQDLFRIDVLQGLLDILRLGEREASKIGKQNFLPTSFTGGPRDMRQRYMDAIALVQHFGKPDIFLTITCNPSWLEIKEHLLPTDETQNRPDLISRVFRAKVEEMKTDILKRSIFGKVAAFMYSIEFQKPGLPHAHFLVILTDDYKLLTPEAYDKFVCAKLPDPDTYSYLHKLVVKHMMHGPCGHLNPTNLCMKRNECKFKYPKSFADETTKGKNSYPIYRRRNTGKSVKVRKQFLDNSWVVPYNPYLLCKYNCHINVEVCSDIKVVKYIYKYIYKGHDKISFGLHEDNANIQINEIKEYQSARWVSPPEAMWRLFAFPISEMTPSVYHLPLHLDGLQFVSFKKTNTIDSIVKNPMIKKTMLT</sequence>
<name>A0A1U7YJM9_NICSY</name>
<dbReference type="AlphaFoldDB" id="A0A1U7YJM9"/>
<dbReference type="GeneID" id="104248721"/>
<dbReference type="OrthoDB" id="1900198at2759"/>
<dbReference type="Proteomes" id="UP000189701">
    <property type="component" value="Unplaced"/>
</dbReference>
<dbReference type="PANTHER" id="PTHR45786">
    <property type="entry name" value="DNA BINDING PROTEIN-LIKE"/>
    <property type="match status" value="1"/>
</dbReference>
<keyword evidence="2" id="KW-1185">Reference proteome</keyword>
<feature type="domain" description="Helitron helicase-like" evidence="1">
    <location>
        <begin position="176"/>
        <end position="357"/>
    </location>
</feature>
<dbReference type="InterPro" id="IPR025476">
    <property type="entry name" value="Helitron_helicase-like"/>
</dbReference>
<reference evidence="2" key="1">
    <citation type="journal article" date="2013" name="Genome Biol.">
        <title>Reference genomes and transcriptomes of Nicotiana sylvestris and Nicotiana tomentosiformis.</title>
        <authorList>
            <person name="Sierro N."/>
            <person name="Battey J.N."/>
            <person name="Ouadi S."/>
            <person name="Bovet L."/>
            <person name="Goepfert S."/>
            <person name="Bakaher N."/>
            <person name="Peitsch M.C."/>
            <person name="Ivanov N.V."/>
        </authorList>
    </citation>
    <scope>NUCLEOTIDE SEQUENCE [LARGE SCALE GENOMIC DNA]</scope>
</reference>
<dbReference type="eggNOG" id="KOG0987">
    <property type="taxonomic scope" value="Eukaryota"/>
</dbReference>
<reference evidence="3" key="2">
    <citation type="submission" date="2025-08" db="UniProtKB">
        <authorList>
            <consortium name="RefSeq"/>
        </authorList>
    </citation>
    <scope>IDENTIFICATION</scope>
    <source>
        <tissue evidence="3">Leaf</tissue>
    </source>
</reference>
<gene>
    <name evidence="3" type="primary">LOC104248721</name>
</gene>
<dbReference type="STRING" id="4096.A0A1U7YJM9"/>
<dbReference type="PANTHER" id="PTHR45786:SF78">
    <property type="entry name" value="ATP-DEPENDENT DNA HELICASE"/>
    <property type="match status" value="1"/>
</dbReference>
<accession>A0A1U7YJM9</accession>
<organism evidence="2 3">
    <name type="scientific">Nicotiana sylvestris</name>
    <name type="common">Wood tobacco</name>
    <name type="synonym">South American tobacco</name>
    <dbReference type="NCBI Taxonomy" id="4096"/>
    <lineage>
        <taxon>Eukaryota</taxon>
        <taxon>Viridiplantae</taxon>
        <taxon>Streptophyta</taxon>
        <taxon>Embryophyta</taxon>
        <taxon>Tracheophyta</taxon>
        <taxon>Spermatophyta</taxon>
        <taxon>Magnoliopsida</taxon>
        <taxon>eudicotyledons</taxon>
        <taxon>Gunneridae</taxon>
        <taxon>Pentapetalae</taxon>
        <taxon>asterids</taxon>
        <taxon>lamiids</taxon>
        <taxon>Solanales</taxon>
        <taxon>Solanaceae</taxon>
        <taxon>Nicotianoideae</taxon>
        <taxon>Nicotianeae</taxon>
        <taxon>Nicotiana</taxon>
    </lineage>
</organism>
<dbReference type="Pfam" id="PF14214">
    <property type="entry name" value="Helitron_like_N"/>
    <property type="match status" value="1"/>
</dbReference>